<dbReference type="GO" id="GO:0016853">
    <property type="term" value="F:isomerase activity"/>
    <property type="evidence" value="ECO:0007669"/>
    <property type="project" value="UniProtKB-KW"/>
</dbReference>
<dbReference type="SUPFAM" id="SSF53756">
    <property type="entry name" value="UDP-Glycosyltransferase/glycogen phosphorylase"/>
    <property type="match status" value="1"/>
</dbReference>
<comment type="caution">
    <text evidence="3">The sequence shown here is derived from an EMBL/GenBank/DDBJ whole genome shotgun (WGS) entry which is preliminary data.</text>
</comment>
<name>A0A6P1ZBN7_9BACT</name>
<proteinExistence type="inferred from homology"/>
<dbReference type="InterPro" id="IPR003331">
    <property type="entry name" value="UDP_GlcNAc_Epimerase_2_dom"/>
</dbReference>
<gene>
    <name evidence="3" type="ORF">DQK91_22245</name>
</gene>
<organism evidence="3 4">
    <name type="scientific">Oceanidesulfovibrio marinus</name>
    <dbReference type="NCBI Taxonomy" id="370038"/>
    <lineage>
        <taxon>Bacteria</taxon>
        <taxon>Pseudomonadati</taxon>
        <taxon>Thermodesulfobacteriota</taxon>
        <taxon>Desulfovibrionia</taxon>
        <taxon>Desulfovibrionales</taxon>
        <taxon>Desulfovibrionaceae</taxon>
        <taxon>Oceanidesulfovibrio</taxon>
    </lineage>
</organism>
<dbReference type="AlphaFoldDB" id="A0A6P1ZBN7"/>
<evidence type="ECO:0000259" key="2">
    <source>
        <dbReference type="Pfam" id="PF02350"/>
    </source>
</evidence>
<evidence type="ECO:0000256" key="1">
    <source>
        <dbReference type="RuleBase" id="RU003513"/>
    </source>
</evidence>
<dbReference type="EMBL" id="QMIF01000106">
    <property type="protein sequence ID" value="TVM28605.1"/>
    <property type="molecule type" value="Genomic_DNA"/>
</dbReference>
<protein>
    <submittedName>
        <fullName evidence="3">UDP-N-acetylglucosamine 2-epimerase (Non-hydrolyzing)</fullName>
    </submittedName>
</protein>
<reference evidence="3 4" key="1">
    <citation type="submission" date="2018-06" db="EMBL/GenBank/DDBJ databases">
        <title>Complete genome of Desulfovibrio marinus P48SEP.</title>
        <authorList>
            <person name="Crispim J.S."/>
            <person name="Vidigal P.M.P."/>
            <person name="Silva L.C.F."/>
            <person name="Araujo L.C."/>
            <person name="Laguardia C.N."/>
            <person name="Dias R.S."/>
            <person name="Sousa M.P."/>
            <person name="Paula S.O."/>
            <person name="Silva C."/>
        </authorList>
    </citation>
    <scope>NUCLEOTIDE SEQUENCE [LARGE SCALE GENOMIC DNA]</scope>
    <source>
        <strain evidence="3 4">P48SEP</strain>
    </source>
</reference>
<feature type="domain" description="UDP-N-acetylglucosamine 2-epimerase" evidence="2">
    <location>
        <begin position="10"/>
        <end position="106"/>
    </location>
</feature>
<accession>A0A6P1ZBN7</accession>
<comment type="similarity">
    <text evidence="1">Belongs to the UDP-N-acetylglucosamine 2-epimerase family.</text>
</comment>
<evidence type="ECO:0000313" key="3">
    <source>
        <dbReference type="EMBL" id="TVM28605.1"/>
    </source>
</evidence>
<sequence length="110" mass="11908">ARGFVSKTDIIATMADVHCAHSEEARSGLLSECVPDRNVIGSVTTVVDDLALMSEHLKSGDTGLTMPFRTAREAGRRGILVTSHRSAAFCKGRTNMCQALRRLAQPHDDI</sequence>
<dbReference type="Pfam" id="PF02350">
    <property type="entry name" value="Epimerase_2"/>
    <property type="match status" value="1"/>
</dbReference>
<evidence type="ECO:0000313" key="4">
    <source>
        <dbReference type="Proteomes" id="UP000434052"/>
    </source>
</evidence>
<keyword evidence="1" id="KW-0413">Isomerase</keyword>
<dbReference type="Gene3D" id="3.40.50.2000">
    <property type="entry name" value="Glycogen Phosphorylase B"/>
    <property type="match status" value="1"/>
</dbReference>
<feature type="non-terminal residue" evidence="3">
    <location>
        <position position="1"/>
    </location>
</feature>
<dbReference type="Proteomes" id="UP000434052">
    <property type="component" value="Unassembled WGS sequence"/>
</dbReference>